<dbReference type="RefSeq" id="WP_086814447.1">
    <property type="nucleotide sequence ID" value="NZ_BJMM01000006.1"/>
</dbReference>
<dbReference type="OrthoDB" id="9810341at2"/>
<evidence type="ECO:0000259" key="1">
    <source>
        <dbReference type="PROSITE" id="PS51819"/>
    </source>
</evidence>
<dbReference type="AlphaFoldDB" id="A0A4Y3QXG5"/>
<dbReference type="Proteomes" id="UP000319210">
    <property type="component" value="Unassembled WGS sequence"/>
</dbReference>
<dbReference type="SUPFAM" id="SSF54593">
    <property type="entry name" value="Glyoxalase/Bleomycin resistance protein/Dihydroxybiphenyl dioxygenase"/>
    <property type="match status" value="1"/>
</dbReference>
<dbReference type="Pfam" id="PF00903">
    <property type="entry name" value="Glyoxalase"/>
    <property type="match status" value="1"/>
</dbReference>
<reference evidence="2 3" key="1">
    <citation type="submission" date="2019-06" db="EMBL/GenBank/DDBJ databases">
        <title>Whole genome shotgun sequence of Streptomyces cacaoi subsp. cacaoi NBRC 12748.</title>
        <authorList>
            <person name="Hosoyama A."/>
            <person name="Uohara A."/>
            <person name="Ohji S."/>
            <person name="Ichikawa N."/>
        </authorList>
    </citation>
    <scope>NUCLEOTIDE SEQUENCE [LARGE SCALE GENOMIC DNA]</scope>
    <source>
        <strain evidence="2 3">NBRC 12748</strain>
    </source>
</reference>
<proteinExistence type="predicted"/>
<dbReference type="InterPro" id="IPR037523">
    <property type="entry name" value="VOC_core"/>
</dbReference>
<gene>
    <name evidence="2" type="ORF">SCA03_16790</name>
</gene>
<comment type="caution">
    <text evidence="2">The sequence shown here is derived from an EMBL/GenBank/DDBJ whole genome shotgun (WGS) entry which is preliminary data.</text>
</comment>
<dbReference type="EMBL" id="BJMM01000006">
    <property type="protein sequence ID" value="GEB49128.1"/>
    <property type="molecule type" value="Genomic_DNA"/>
</dbReference>
<feature type="domain" description="VOC" evidence="1">
    <location>
        <begin position="4"/>
        <end position="124"/>
    </location>
</feature>
<dbReference type="Gene3D" id="3.10.180.10">
    <property type="entry name" value="2,3-Dihydroxybiphenyl 1,2-Dioxygenase, domain 1"/>
    <property type="match status" value="1"/>
</dbReference>
<name>A0A4Y3QXG5_STRCI</name>
<accession>A0A4Y3QXG5</accession>
<dbReference type="PROSITE" id="PS51819">
    <property type="entry name" value="VOC"/>
    <property type="match status" value="1"/>
</dbReference>
<dbReference type="CDD" id="cd08351">
    <property type="entry name" value="ChaP_like"/>
    <property type="match status" value="1"/>
</dbReference>
<dbReference type="InterPro" id="IPR004360">
    <property type="entry name" value="Glyas_Fos-R_dOase_dom"/>
</dbReference>
<keyword evidence="3" id="KW-1185">Reference proteome</keyword>
<evidence type="ECO:0000313" key="2">
    <source>
        <dbReference type="EMBL" id="GEB49128.1"/>
    </source>
</evidence>
<organism evidence="2 3">
    <name type="scientific">Streptomyces cacaoi</name>
    <dbReference type="NCBI Taxonomy" id="1898"/>
    <lineage>
        <taxon>Bacteria</taxon>
        <taxon>Bacillati</taxon>
        <taxon>Actinomycetota</taxon>
        <taxon>Actinomycetes</taxon>
        <taxon>Kitasatosporales</taxon>
        <taxon>Streptomycetaceae</taxon>
        <taxon>Streptomyces</taxon>
    </lineage>
</organism>
<sequence length="130" mass="14692">MPNELNHLIVHCRDRRESAAFLAELMDAPTPCDWGLFTQVDTSNSVGIDFADALVPPDRINESHLAFLVTDDEFDSILRRLREKSIRFWSDPQKTHEGEINHLFGGRGVYALDPGGTVLTEFITAPYPYC</sequence>
<protein>
    <submittedName>
        <fullName evidence="2">ChaP protein</fullName>
    </submittedName>
</protein>
<evidence type="ECO:0000313" key="3">
    <source>
        <dbReference type="Proteomes" id="UP000319210"/>
    </source>
</evidence>
<dbReference type="InterPro" id="IPR029068">
    <property type="entry name" value="Glyas_Bleomycin-R_OHBP_Dase"/>
</dbReference>